<feature type="compositionally biased region" description="Low complexity" evidence="1">
    <location>
        <begin position="237"/>
        <end position="250"/>
    </location>
</feature>
<feature type="compositionally biased region" description="Polar residues" evidence="1">
    <location>
        <begin position="213"/>
        <end position="223"/>
    </location>
</feature>
<evidence type="ECO:0000256" key="1">
    <source>
        <dbReference type="SAM" id="MobiDB-lite"/>
    </source>
</evidence>
<feature type="compositionally biased region" description="Polar residues" evidence="1">
    <location>
        <begin position="251"/>
        <end position="261"/>
    </location>
</feature>
<dbReference type="KEGG" id="lgi:LOTGIDRAFT_164025"/>
<feature type="compositionally biased region" description="Low complexity" evidence="1">
    <location>
        <begin position="7"/>
        <end position="55"/>
    </location>
</feature>
<name>V3ZGU4_LOTGI</name>
<protein>
    <submittedName>
        <fullName evidence="2">Uncharacterized protein</fullName>
    </submittedName>
</protein>
<feature type="compositionally biased region" description="Low complexity" evidence="1">
    <location>
        <begin position="197"/>
        <end position="212"/>
    </location>
</feature>
<feature type="region of interest" description="Disordered" evidence="1">
    <location>
        <begin position="104"/>
        <end position="154"/>
    </location>
</feature>
<dbReference type="OMA" id="DQINESS"/>
<sequence>MEKNKNQPQQLTMGQPQQLTMDQPQQLTMDQPQQLTMDQPQQLTMDQPQQLTMDQPQQLTMDQPQQLTMHQPQHVTMDQPQHITRDQPHQLTMDQPHQLTMGQPQQLTMDQPQQLTMDQPQHVTMDQPQQLSMDQPQQLTMHQPQPVTMGQPHHITRDQPQQLTMDQPHQLTMGRPQQLTMDQPQQLTMDQPQHVTMDQPQQLSMDQPQQLSMNKPQQLTMDQPQPVTIDQPQQLTMDQPQQPTMDQPQQLSMEQPQHVTMDQPQQLTMDQPQHVTMDQPQYVTMNHTQHVTMDQPQHVTMDQPQHVTIDQPHQLTMDQPHQLTMDQPQQLTMDQPQHVTIDQPQQLTMNKPQQLPLDQPQQLTMDKPQQLTMDQPQQLTMDQPQQLTMDKPQQLTMNQPQQLTMDQPQQLTMNQPQQLTMTQPQQLTIHQPQHVTMDQHQHVTMNQPQQLTMNKPQQLTMNKPQLTKVVKGLSQEPKLRRKAEIRYHDAEESLFPDLDDVVVSSSDSWNPDSESSSTEDNEAIPKVVRVDNSHSSGESDIIPIVPDISLLALPDSTSVTSSSKDPSVEDLNVAQTYVSEGKRNSKQNYCLFCSKSFSKMARHFEAMHSKEIDVQRALSFPKNAKERRVQFKNIINRGNYLHNKTTLEDGHGQIITVRRPTVDRDHSNYIPCQYCLGFFKKQDFWRHAKICNPKSPPSHRVYHQRASAALLPVSKNATLHFREKILDKLSIDEISLAARNDATIVAYGIKLFKKCAQNKQQFQYVRQKMRELARLLLVVRKKNKDIYALKDFIKPTFFHDILEATKEVAQFCEESASFKTPSLVPKLGGSLKKCAENLKAEAIITGDKSLKKDALDFLDLCNTEWNIEVSVLARETLDKVKFNKPKRLPLTEDLQILNNYLREKAELEKRQLETHANSTIWRNFAETLLAQLVLFNRRRGGETQLLLLQQFLDGISNKQNSMASEVKNSLSKLELKLCNFMYRVELRGKRGRRVAVLLTKENKQNIELLIKNRKEGGISAENAYLFARPGSSETPIRSCDVLRKFAAVSGTKNPNLITSTALRKHIATISQVMNLKDNELDCLANFMGHDIRIHRQFYRLSEETIQLAKISKLLMEIENGTMHEAAGKTLDEISVTNEETLEIDEEDDVDDMEETLQSRTLQVNNVDEAFDADVNDNCGVQTDDVEEFGPSTTKKLKKGNKKKVTLFKNSKVNKSNRKAWSEEEKKAVTQHLGKFFLQSKLPGKIDCEECIRKNRVLSGRTWTHVKFFIKNNKKF</sequence>
<evidence type="ECO:0000313" key="3">
    <source>
        <dbReference type="Proteomes" id="UP000030746"/>
    </source>
</evidence>
<feature type="region of interest" description="Disordered" evidence="1">
    <location>
        <begin position="1"/>
        <end position="55"/>
    </location>
</feature>
<dbReference type="HOGENOM" id="CLU_263612_0_0_1"/>
<dbReference type="RefSeq" id="XP_009058769.1">
    <property type="nucleotide sequence ID" value="XM_009060521.1"/>
</dbReference>
<gene>
    <name evidence="2" type="ORF">LOTGIDRAFT_164025</name>
</gene>
<dbReference type="GeneID" id="20239600"/>
<dbReference type="Proteomes" id="UP000030746">
    <property type="component" value="Unassembled WGS sequence"/>
</dbReference>
<evidence type="ECO:0000313" key="2">
    <source>
        <dbReference type="EMBL" id="ESO90443.1"/>
    </source>
</evidence>
<feature type="compositionally biased region" description="Polar residues" evidence="1">
    <location>
        <begin position="180"/>
        <end position="196"/>
    </location>
</feature>
<organism evidence="2 3">
    <name type="scientific">Lottia gigantea</name>
    <name type="common">Giant owl limpet</name>
    <dbReference type="NCBI Taxonomy" id="225164"/>
    <lineage>
        <taxon>Eukaryota</taxon>
        <taxon>Metazoa</taxon>
        <taxon>Spiralia</taxon>
        <taxon>Lophotrochozoa</taxon>
        <taxon>Mollusca</taxon>
        <taxon>Gastropoda</taxon>
        <taxon>Patellogastropoda</taxon>
        <taxon>Lottioidea</taxon>
        <taxon>Lottiidae</taxon>
        <taxon>Lottia</taxon>
    </lineage>
</organism>
<dbReference type="CTD" id="20239600"/>
<feature type="compositionally biased region" description="Low complexity" evidence="1">
    <location>
        <begin position="104"/>
        <end position="117"/>
    </location>
</feature>
<proteinExistence type="predicted"/>
<feature type="compositionally biased region" description="Low complexity" evidence="1">
    <location>
        <begin position="125"/>
        <end position="139"/>
    </location>
</feature>
<feature type="region of interest" description="Disordered" evidence="1">
    <location>
        <begin position="61"/>
        <end position="80"/>
    </location>
</feature>
<dbReference type="OrthoDB" id="10059338at2759"/>
<dbReference type="AlphaFoldDB" id="V3ZGU4"/>
<feature type="compositionally biased region" description="Polar residues" evidence="1">
    <location>
        <begin position="70"/>
        <end position="80"/>
    </location>
</feature>
<feature type="region of interest" description="Disordered" evidence="1">
    <location>
        <begin position="180"/>
        <end position="223"/>
    </location>
</feature>
<feature type="compositionally biased region" description="Low complexity" evidence="1">
    <location>
        <begin position="504"/>
        <end position="516"/>
    </location>
</feature>
<accession>V3ZGU4</accession>
<feature type="region of interest" description="Disordered" evidence="1">
    <location>
        <begin position="237"/>
        <end position="261"/>
    </location>
</feature>
<reference evidence="2 3" key="1">
    <citation type="journal article" date="2013" name="Nature">
        <title>Insights into bilaterian evolution from three spiralian genomes.</title>
        <authorList>
            <person name="Simakov O."/>
            <person name="Marletaz F."/>
            <person name="Cho S.J."/>
            <person name="Edsinger-Gonzales E."/>
            <person name="Havlak P."/>
            <person name="Hellsten U."/>
            <person name="Kuo D.H."/>
            <person name="Larsson T."/>
            <person name="Lv J."/>
            <person name="Arendt D."/>
            <person name="Savage R."/>
            <person name="Osoegawa K."/>
            <person name="de Jong P."/>
            <person name="Grimwood J."/>
            <person name="Chapman J.A."/>
            <person name="Shapiro H."/>
            <person name="Aerts A."/>
            <person name="Otillar R.P."/>
            <person name="Terry A.Y."/>
            <person name="Boore J.L."/>
            <person name="Grigoriev I.V."/>
            <person name="Lindberg D.R."/>
            <person name="Seaver E.C."/>
            <person name="Weisblat D.A."/>
            <person name="Putnam N.H."/>
            <person name="Rokhsar D.S."/>
        </authorList>
    </citation>
    <scope>NUCLEOTIDE SEQUENCE [LARGE SCALE GENOMIC DNA]</scope>
</reference>
<feature type="region of interest" description="Disordered" evidence="1">
    <location>
        <begin position="504"/>
        <end position="525"/>
    </location>
</feature>
<dbReference type="PANTHER" id="PTHR33480:SF1">
    <property type="entry name" value="TYR RECOMBINASE DOMAIN-CONTAINING PROTEIN"/>
    <property type="match status" value="1"/>
</dbReference>
<dbReference type="PANTHER" id="PTHR33480">
    <property type="entry name" value="SET DOMAIN-CONTAINING PROTEIN-RELATED"/>
    <property type="match status" value="1"/>
</dbReference>
<keyword evidence="3" id="KW-1185">Reference proteome</keyword>
<dbReference type="EMBL" id="KB202408">
    <property type="protein sequence ID" value="ESO90443.1"/>
    <property type="molecule type" value="Genomic_DNA"/>
</dbReference>